<dbReference type="Pfam" id="PF00883">
    <property type="entry name" value="Peptidase_M17"/>
    <property type="match status" value="1"/>
</dbReference>
<keyword evidence="4 8" id="KW-0031">Aminopeptidase</keyword>
<evidence type="ECO:0000256" key="2">
    <source>
        <dbReference type="ARBA" id="ARBA00009528"/>
    </source>
</evidence>
<evidence type="ECO:0000256" key="5">
    <source>
        <dbReference type="ARBA" id="ARBA00022670"/>
    </source>
</evidence>
<dbReference type="GO" id="GO:0070006">
    <property type="term" value="F:metalloaminopeptidase activity"/>
    <property type="evidence" value="ECO:0007669"/>
    <property type="project" value="InterPro"/>
</dbReference>
<dbReference type="EC" id="3.4.11.1" evidence="3"/>
<keyword evidence="5" id="KW-0645">Protease</keyword>
<dbReference type="InterPro" id="IPR008283">
    <property type="entry name" value="Peptidase_M17_N"/>
</dbReference>
<dbReference type="PROSITE" id="PS00631">
    <property type="entry name" value="CYTOSOL_AP"/>
    <property type="match status" value="1"/>
</dbReference>
<dbReference type="HAMAP" id="MF_00181">
    <property type="entry name" value="Cytosol_peptidase_M17"/>
    <property type="match status" value="1"/>
</dbReference>
<gene>
    <name evidence="8" type="ORF">MNB_SV-9-1094</name>
</gene>
<dbReference type="GO" id="GO:0006508">
    <property type="term" value="P:proteolysis"/>
    <property type="evidence" value="ECO:0007669"/>
    <property type="project" value="UniProtKB-KW"/>
</dbReference>
<feature type="domain" description="Cytosol aminopeptidase" evidence="7">
    <location>
        <begin position="327"/>
        <end position="334"/>
    </location>
</feature>
<dbReference type="InterPro" id="IPR023042">
    <property type="entry name" value="Peptidase_M17_leu_NH2_pept"/>
</dbReference>
<proteinExistence type="inferred from homology"/>
<dbReference type="Gene3D" id="3.40.630.10">
    <property type="entry name" value="Zn peptidases"/>
    <property type="match status" value="1"/>
</dbReference>
<protein>
    <recommendedName>
        <fullName evidence="3">leucyl aminopeptidase</fullName>
        <ecNumber evidence="3">3.4.11.1</ecNumber>
    </recommendedName>
</protein>
<evidence type="ECO:0000313" key="8">
    <source>
        <dbReference type="EMBL" id="SFV64348.1"/>
    </source>
</evidence>
<sequence>MNFKLTEKKVSEIKSDLEIIIVIKGDLNHKSIKDKNSLIKAGFSGEHEESCLLIENNRFYIGSDTIKSTDIRAIMGVAMRSLQGTTFKSAKVSTYMSHPKCTAVLRGMVEGIILGNYTFDRYKSKKSTKNLTDIIISMEEYHGFELDKDSCQRAIDNAIITANATNYTRDIVNTPPEDFYPKVMAKMARELSEESSLECKILKKRDIVSEDMNALLAVSRASRHKPRVIHLSHKPENPKAVISIIGKGLTYDSGGLSLKPSDFMVNMKLDKSGGSAVMGIMKAISEMNIGVEVHGFIGAVENMIGGDAYKPDDVLVAKNGKTIEVKNTDAEGRLVLADVLCYAQQEVKADYIFDMATLTGACVVGVGNYTTGVMGNTKMASDMVVNASNKISGEMATKLDFNRYLGRTIKSNIADMSNISNTRYGGAVTAGMFLANFIDEHHKDRWAHLDIAGPAFVEHSWGENPEGASGAGVRTMIKLIEKVSRGDGHIVPVCDN</sequence>
<name>A0A1W1CES7_9ZZZZ</name>
<dbReference type="InterPro" id="IPR043472">
    <property type="entry name" value="Macro_dom-like"/>
</dbReference>
<dbReference type="CDD" id="cd00433">
    <property type="entry name" value="Peptidase_M17"/>
    <property type="match status" value="1"/>
</dbReference>
<reference evidence="8" key="1">
    <citation type="submission" date="2016-10" db="EMBL/GenBank/DDBJ databases">
        <authorList>
            <person name="de Groot N.N."/>
        </authorList>
    </citation>
    <scope>NUCLEOTIDE SEQUENCE</scope>
</reference>
<organism evidence="8">
    <name type="scientific">hydrothermal vent metagenome</name>
    <dbReference type="NCBI Taxonomy" id="652676"/>
    <lineage>
        <taxon>unclassified sequences</taxon>
        <taxon>metagenomes</taxon>
        <taxon>ecological metagenomes</taxon>
    </lineage>
</organism>
<dbReference type="SUPFAM" id="SSF52949">
    <property type="entry name" value="Macro domain-like"/>
    <property type="match status" value="1"/>
</dbReference>
<comment type="similarity">
    <text evidence="2">Belongs to the peptidase M17 family.</text>
</comment>
<accession>A0A1W1CES7</accession>
<dbReference type="NCBIfam" id="NF002081">
    <property type="entry name" value="PRK00913.3-3"/>
    <property type="match status" value="1"/>
</dbReference>
<comment type="catalytic activity">
    <reaction evidence="1">
        <text>Release of an N-terminal amino acid, Xaa-|-Yaa-, in which Xaa is preferably Leu, but may be other amino acids including Pro although not Arg or Lys, and Yaa may be Pro. Amino acid amides and methyl esters are also readily hydrolyzed, but rates on arylamides are exceedingly low.</text>
        <dbReference type="EC" id="3.4.11.1"/>
    </reaction>
</comment>
<dbReference type="GO" id="GO:0030145">
    <property type="term" value="F:manganese ion binding"/>
    <property type="evidence" value="ECO:0007669"/>
    <property type="project" value="InterPro"/>
</dbReference>
<dbReference type="GO" id="GO:0005737">
    <property type="term" value="C:cytoplasm"/>
    <property type="evidence" value="ECO:0007669"/>
    <property type="project" value="InterPro"/>
</dbReference>
<evidence type="ECO:0000256" key="3">
    <source>
        <dbReference type="ARBA" id="ARBA00012565"/>
    </source>
</evidence>
<evidence type="ECO:0000256" key="4">
    <source>
        <dbReference type="ARBA" id="ARBA00022438"/>
    </source>
</evidence>
<dbReference type="Pfam" id="PF02789">
    <property type="entry name" value="Peptidase_M17_N"/>
    <property type="match status" value="1"/>
</dbReference>
<evidence type="ECO:0000256" key="6">
    <source>
        <dbReference type="ARBA" id="ARBA00022801"/>
    </source>
</evidence>
<dbReference type="InterPro" id="IPR000819">
    <property type="entry name" value="Peptidase_M17_C"/>
</dbReference>
<dbReference type="Gene3D" id="3.40.220.10">
    <property type="entry name" value="Leucine Aminopeptidase, subunit E, domain 1"/>
    <property type="match status" value="1"/>
</dbReference>
<evidence type="ECO:0000256" key="1">
    <source>
        <dbReference type="ARBA" id="ARBA00000135"/>
    </source>
</evidence>
<evidence type="ECO:0000259" key="7">
    <source>
        <dbReference type="PROSITE" id="PS00631"/>
    </source>
</evidence>
<dbReference type="AlphaFoldDB" id="A0A1W1CES7"/>
<dbReference type="PANTHER" id="PTHR11963:SF23">
    <property type="entry name" value="CYTOSOL AMINOPEPTIDASE"/>
    <property type="match status" value="1"/>
</dbReference>
<keyword evidence="6 8" id="KW-0378">Hydrolase</keyword>
<dbReference type="PRINTS" id="PR00481">
    <property type="entry name" value="LAMNOPPTDASE"/>
</dbReference>
<dbReference type="EMBL" id="FPHG01000066">
    <property type="protein sequence ID" value="SFV64348.1"/>
    <property type="molecule type" value="Genomic_DNA"/>
</dbReference>
<dbReference type="InterPro" id="IPR011356">
    <property type="entry name" value="Leucine_aapep/pepB"/>
</dbReference>
<dbReference type="PANTHER" id="PTHR11963">
    <property type="entry name" value="LEUCINE AMINOPEPTIDASE-RELATED"/>
    <property type="match status" value="1"/>
</dbReference>
<dbReference type="SUPFAM" id="SSF53187">
    <property type="entry name" value="Zn-dependent exopeptidases"/>
    <property type="match status" value="1"/>
</dbReference>